<proteinExistence type="predicted"/>
<evidence type="ECO:0000313" key="3">
    <source>
        <dbReference type="Proteomes" id="UP000642144"/>
    </source>
</evidence>
<evidence type="ECO:0000313" key="2">
    <source>
        <dbReference type="EMBL" id="MYN29475.1"/>
    </source>
</evidence>
<dbReference type="PANTHER" id="PTHR43792:SF1">
    <property type="entry name" value="N-ACETYLTRANSFERASE DOMAIN-CONTAINING PROTEIN"/>
    <property type="match status" value="1"/>
</dbReference>
<keyword evidence="3" id="KW-1185">Reference proteome</keyword>
<protein>
    <submittedName>
        <fullName evidence="2">GNAT family N-acetyltransferase</fullName>
    </submittedName>
</protein>
<accession>A0ABW9W7H7</accession>
<comment type="caution">
    <text evidence="2">The sequence shown here is derived from an EMBL/GenBank/DDBJ whole genome shotgun (WGS) entry which is preliminary data.</text>
</comment>
<feature type="domain" description="N-acetyltransferase" evidence="1">
    <location>
        <begin position="3"/>
        <end position="167"/>
    </location>
</feature>
<dbReference type="Pfam" id="PF13302">
    <property type="entry name" value="Acetyltransf_3"/>
    <property type="match status" value="1"/>
</dbReference>
<dbReference type="EMBL" id="WWCT01000023">
    <property type="protein sequence ID" value="MYN29475.1"/>
    <property type="molecule type" value="Genomic_DNA"/>
</dbReference>
<dbReference type="SUPFAM" id="SSF55729">
    <property type="entry name" value="Acyl-CoA N-acyltransferases (Nat)"/>
    <property type="match status" value="1"/>
</dbReference>
<dbReference type="InterPro" id="IPR051531">
    <property type="entry name" value="N-acetyltransferase"/>
</dbReference>
<dbReference type="Gene3D" id="3.40.630.30">
    <property type="match status" value="1"/>
</dbReference>
<dbReference type="PANTHER" id="PTHR43792">
    <property type="entry name" value="GNAT FAMILY, PUTATIVE (AFU_ORTHOLOGUE AFUA_3G00765)-RELATED-RELATED"/>
    <property type="match status" value="1"/>
</dbReference>
<gene>
    <name evidence="2" type="ORF">GTP69_24040</name>
</gene>
<dbReference type="InterPro" id="IPR016181">
    <property type="entry name" value="Acyl_CoA_acyltransferase"/>
</dbReference>
<name>A0ABW9W7H7_9BURK</name>
<evidence type="ECO:0000259" key="1">
    <source>
        <dbReference type="PROSITE" id="PS51186"/>
    </source>
</evidence>
<dbReference type="RefSeq" id="WP_161057235.1">
    <property type="nucleotide sequence ID" value="NZ_WWCT01000023.1"/>
</dbReference>
<sequence>MTIIIRRPHAADLQAFLDYRNDAENLRLQPIQPMQAADAAAFLLAQSNLADDADNCWIMFAVERSEDQRMIGEVGIYIESATKQTGDIGWSMNQAFCGHGYATEAAKLLLDYAFNERKLQRVTASMSAHNLRSIRLCERLGMRLEKTMRHAQPVGHGWHDVHQFVLESPAASPSCSAS</sequence>
<reference evidence="2 3" key="1">
    <citation type="submission" date="2019-12" db="EMBL/GenBank/DDBJ databases">
        <title>Novel species isolated from a subtropical stream in China.</title>
        <authorList>
            <person name="Lu H."/>
        </authorList>
    </citation>
    <scope>NUCLEOTIDE SEQUENCE [LARGE SCALE GENOMIC DNA]</scope>
    <source>
        <strain evidence="2 3">CY42W</strain>
    </source>
</reference>
<dbReference type="InterPro" id="IPR000182">
    <property type="entry name" value="GNAT_dom"/>
</dbReference>
<dbReference type="Proteomes" id="UP000642144">
    <property type="component" value="Unassembled WGS sequence"/>
</dbReference>
<dbReference type="PROSITE" id="PS51186">
    <property type="entry name" value="GNAT"/>
    <property type="match status" value="1"/>
</dbReference>
<organism evidence="2 3">
    <name type="scientific">Duganella levis</name>
    <dbReference type="NCBI Taxonomy" id="2692169"/>
    <lineage>
        <taxon>Bacteria</taxon>
        <taxon>Pseudomonadati</taxon>
        <taxon>Pseudomonadota</taxon>
        <taxon>Betaproteobacteria</taxon>
        <taxon>Burkholderiales</taxon>
        <taxon>Oxalobacteraceae</taxon>
        <taxon>Telluria group</taxon>
        <taxon>Duganella</taxon>
    </lineage>
</organism>